<dbReference type="AlphaFoldDB" id="A0A1D2YV68"/>
<dbReference type="EMBL" id="MIJF01000020">
    <property type="protein sequence ID" value="OEF99545.1"/>
    <property type="molecule type" value="Genomic_DNA"/>
</dbReference>
<sequence>MQNQNKGVSNMELQYFFKLFNKYLSKHPFIKVTLIAIALLSIFVFAEEVGESIGSILYFITHK</sequence>
<reference evidence="2 3" key="1">
    <citation type="submission" date="2016-09" db="EMBL/GenBank/DDBJ databases">
        <title>Draft genome sequence for the type strain of Vulcanibacillus modesticaldus BR, a strictly anaerobic, moderately thermophilic, and nitrate-reducing bacterium from deep sea-hydrothermal vents of the Mid-Atlantic Ridge.</title>
        <authorList>
            <person name="Abin C.A."/>
            <person name="Hollibaugh J.T."/>
        </authorList>
    </citation>
    <scope>NUCLEOTIDE SEQUENCE [LARGE SCALE GENOMIC DNA]</scope>
    <source>
        <strain evidence="2 3">BR</strain>
    </source>
</reference>
<keyword evidence="1" id="KW-1133">Transmembrane helix</keyword>
<evidence type="ECO:0000313" key="2">
    <source>
        <dbReference type="EMBL" id="OEF99545.1"/>
    </source>
</evidence>
<evidence type="ECO:0000313" key="3">
    <source>
        <dbReference type="Proteomes" id="UP000243739"/>
    </source>
</evidence>
<keyword evidence="1" id="KW-0472">Membrane</keyword>
<dbReference type="Proteomes" id="UP000243739">
    <property type="component" value="Unassembled WGS sequence"/>
</dbReference>
<organism evidence="2 3">
    <name type="scientific">Vulcanibacillus modesticaldus</name>
    <dbReference type="NCBI Taxonomy" id="337097"/>
    <lineage>
        <taxon>Bacteria</taxon>
        <taxon>Bacillati</taxon>
        <taxon>Bacillota</taxon>
        <taxon>Bacilli</taxon>
        <taxon>Bacillales</taxon>
        <taxon>Bacillaceae</taxon>
        <taxon>Vulcanibacillus</taxon>
    </lineage>
</organism>
<proteinExistence type="predicted"/>
<name>A0A1D2YV68_9BACI</name>
<evidence type="ECO:0008006" key="4">
    <source>
        <dbReference type="Google" id="ProtNLM"/>
    </source>
</evidence>
<protein>
    <recommendedName>
        <fullName evidence="4">ABC transmembrane type-1 domain-containing protein</fullName>
    </recommendedName>
</protein>
<gene>
    <name evidence="2" type="ORF">BHF71_08670</name>
</gene>
<feature type="transmembrane region" description="Helical" evidence="1">
    <location>
        <begin position="28"/>
        <end position="46"/>
    </location>
</feature>
<accession>A0A1D2YV68</accession>
<evidence type="ECO:0000256" key="1">
    <source>
        <dbReference type="SAM" id="Phobius"/>
    </source>
</evidence>
<keyword evidence="1" id="KW-0812">Transmembrane</keyword>
<keyword evidence="3" id="KW-1185">Reference proteome</keyword>
<dbReference type="STRING" id="337097.BHF71_08670"/>
<comment type="caution">
    <text evidence="2">The sequence shown here is derived from an EMBL/GenBank/DDBJ whole genome shotgun (WGS) entry which is preliminary data.</text>
</comment>